<proteinExistence type="predicted"/>
<protein>
    <submittedName>
        <fullName evidence="2">Uncharacterized protein</fullName>
    </submittedName>
</protein>
<reference evidence="3" key="1">
    <citation type="submission" date="2016-01" db="EMBL/GenBank/DDBJ databases">
        <authorList>
            <person name="Mitreva M."/>
            <person name="Pepin K.H."/>
            <person name="Mihindukulasuriya K.A."/>
            <person name="Fulton R."/>
            <person name="Fronick C."/>
            <person name="O'Laughlin M."/>
            <person name="Miner T."/>
            <person name="Herter B."/>
            <person name="Rosa B.A."/>
            <person name="Cordes M."/>
            <person name="Tomlinson C."/>
            <person name="Wollam A."/>
            <person name="Palsikar V.B."/>
            <person name="Mardis E.R."/>
            <person name="Wilson R.K."/>
        </authorList>
    </citation>
    <scope>NUCLEOTIDE SEQUENCE [LARGE SCALE GENOMIC DNA]</scope>
    <source>
        <strain evidence="3">KA00683</strain>
    </source>
</reference>
<dbReference type="RefSeq" id="WP_060935368.1">
    <property type="nucleotide sequence ID" value="NZ_KQ960443.1"/>
</dbReference>
<keyword evidence="3" id="KW-1185">Reference proteome</keyword>
<accession>A0A134B8J9</accession>
<dbReference type="Proteomes" id="UP000070224">
    <property type="component" value="Unassembled WGS sequence"/>
</dbReference>
<feature type="transmembrane region" description="Helical" evidence="1">
    <location>
        <begin position="32"/>
        <end position="54"/>
    </location>
</feature>
<keyword evidence="1" id="KW-0472">Membrane</keyword>
<name>A0A134B8J9_9PORP</name>
<organism evidence="2 3">
    <name type="scientific">Porphyromonas somerae</name>
    <dbReference type="NCBI Taxonomy" id="322095"/>
    <lineage>
        <taxon>Bacteria</taxon>
        <taxon>Pseudomonadati</taxon>
        <taxon>Bacteroidota</taxon>
        <taxon>Bacteroidia</taxon>
        <taxon>Bacteroidales</taxon>
        <taxon>Porphyromonadaceae</taxon>
        <taxon>Porphyromonas</taxon>
    </lineage>
</organism>
<evidence type="ECO:0000313" key="3">
    <source>
        <dbReference type="Proteomes" id="UP000070224"/>
    </source>
</evidence>
<dbReference type="AlphaFoldDB" id="A0A134B8J9"/>
<dbReference type="OrthoDB" id="1071418at2"/>
<dbReference type="EMBL" id="LSDK01000071">
    <property type="protein sequence ID" value="KXB76272.1"/>
    <property type="molecule type" value="Genomic_DNA"/>
</dbReference>
<evidence type="ECO:0000313" key="2">
    <source>
        <dbReference type="EMBL" id="KXB76272.1"/>
    </source>
</evidence>
<keyword evidence="1" id="KW-0812">Transmembrane</keyword>
<dbReference type="PATRIC" id="fig|322095.3.peg.1023"/>
<sequence length="98" mass="11447">MSTRFSLYRYYLGVHYWLRAYCDRLSPKARRYVVYGISVLYLACSLTMIAQVLFPQKAAQQPPIPKYQHLDVPLRPSRLDSLGRELSKITHQTIAHYG</sequence>
<gene>
    <name evidence="2" type="ORF">HMPREF3185_01036</name>
</gene>
<keyword evidence="1" id="KW-1133">Transmembrane helix</keyword>
<dbReference type="STRING" id="322095.HMPREF3185_01036"/>
<comment type="caution">
    <text evidence="2">The sequence shown here is derived from an EMBL/GenBank/DDBJ whole genome shotgun (WGS) entry which is preliminary data.</text>
</comment>
<evidence type="ECO:0000256" key="1">
    <source>
        <dbReference type="SAM" id="Phobius"/>
    </source>
</evidence>